<organism evidence="1 2">
    <name type="scientific">Vararia minispora EC-137</name>
    <dbReference type="NCBI Taxonomy" id="1314806"/>
    <lineage>
        <taxon>Eukaryota</taxon>
        <taxon>Fungi</taxon>
        <taxon>Dikarya</taxon>
        <taxon>Basidiomycota</taxon>
        <taxon>Agaricomycotina</taxon>
        <taxon>Agaricomycetes</taxon>
        <taxon>Russulales</taxon>
        <taxon>Lachnocladiaceae</taxon>
        <taxon>Vararia</taxon>
    </lineage>
</organism>
<protein>
    <submittedName>
        <fullName evidence="1">Uncharacterized protein</fullName>
    </submittedName>
</protein>
<gene>
    <name evidence="1" type="ORF">K488DRAFT_88196</name>
</gene>
<accession>A0ACB8QEI1</accession>
<keyword evidence="2" id="KW-1185">Reference proteome</keyword>
<sequence>MAFILAMQHVAVNDGLALELANFLPWRRPVSAAVHDLTGLLSKARHRSTLHAYGAGAAEDPAPGIFSATGGPTIARAPSRSLALRRIASSSGLSAPLSHPALSDTGPSRRTRARAVDAARVQAAASALDGMARRTRVTTISIFISRCCVLARVPFRTQEPRAIWAYRAGSRRPPAPGDRRRAVCAVPAALPTSRTESKPRVEAVCVARAVELRSLVRSAAWGSPRCLLRLGWRSQAQRSRAHGPRIAHSPSRSRPDRAIPAPLAGHARFKSLACALPASQ</sequence>
<reference evidence="1" key="2">
    <citation type="journal article" date="2022" name="New Phytol.">
        <title>Evolutionary transition to the ectomycorrhizal habit in the genomes of a hyperdiverse lineage of mushroom-forming fungi.</title>
        <authorList>
            <person name="Looney B."/>
            <person name="Miyauchi S."/>
            <person name="Morin E."/>
            <person name="Drula E."/>
            <person name="Courty P.E."/>
            <person name="Kohler A."/>
            <person name="Kuo A."/>
            <person name="LaButti K."/>
            <person name="Pangilinan J."/>
            <person name="Lipzen A."/>
            <person name="Riley R."/>
            <person name="Andreopoulos W."/>
            <person name="He G."/>
            <person name="Johnson J."/>
            <person name="Nolan M."/>
            <person name="Tritt A."/>
            <person name="Barry K.W."/>
            <person name="Grigoriev I.V."/>
            <person name="Nagy L.G."/>
            <person name="Hibbett D."/>
            <person name="Henrissat B."/>
            <person name="Matheny P.B."/>
            <person name="Labbe J."/>
            <person name="Martin F.M."/>
        </authorList>
    </citation>
    <scope>NUCLEOTIDE SEQUENCE</scope>
    <source>
        <strain evidence="1">EC-137</strain>
    </source>
</reference>
<name>A0ACB8QEI1_9AGAM</name>
<evidence type="ECO:0000313" key="1">
    <source>
        <dbReference type="EMBL" id="KAI0030005.1"/>
    </source>
</evidence>
<proteinExistence type="predicted"/>
<evidence type="ECO:0000313" key="2">
    <source>
        <dbReference type="Proteomes" id="UP000814128"/>
    </source>
</evidence>
<dbReference type="Proteomes" id="UP000814128">
    <property type="component" value="Unassembled WGS sequence"/>
</dbReference>
<dbReference type="EMBL" id="MU273645">
    <property type="protein sequence ID" value="KAI0030005.1"/>
    <property type="molecule type" value="Genomic_DNA"/>
</dbReference>
<comment type="caution">
    <text evidence="1">The sequence shown here is derived from an EMBL/GenBank/DDBJ whole genome shotgun (WGS) entry which is preliminary data.</text>
</comment>
<reference evidence="1" key="1">
    <citation type="submission" date="2021-02" db="EMBL/GenBank/DDBJ databases">
        <authorList>
            <consortium name="DOE Joint Genome Institute"/>
            <person name="Ahrendt S."/>
            <person name="Looney B.P."/>
            <person name="Miyauchi S."/>
            <person name="Morin E."/>
            <person name="Drula E."/>
            <person name="Courty P.E."/>
            <person name="Chicoki N."/>
            <person name="Fauchery L."/>
            <person name="Kohler A."/>
            <person name="Kuo A."/>
            <person name="Labutti K."/>
            <person name="Pangilinan J."/>
            <person name="Lipzen A."/>
            <person name="Riley R."/>
            <person name="Andreopoulos W."/>
            <person name="He G."/>
            <person name="Johnson J."/>
            <person name="Barry K.W."/>
            <person name="Grigoriev I.V."/>
            <person name="Nagy L."/>
            <person name="Hibbett D."/>
            <person name="Henrissat B."/>
            <person name="Matheny P.B."/>
            <person name="Labbe J."/>
            <person name="Martin F."/>
        </authorList>
    </citation>
    <scope>NUCLEOTIDE SEQUENCE</scope>
    <source>
        <strain evidence="1">EC-137</strain>
    </source>
</reference>